<dbReference type="Proteomes" id="UP000180253">
    <property type="component" value="Unassembled WGS sequence"/>
</dbReference>
<reference evidence="2 3" key="1">
    <citation type="submission" date="2016-10" db="EMBL/GenBank/DDBJ databases">
        <title>Pseudoalteromonas amylolytica sp. nov., isolated from the surface seawater.</title>
        <authorList>
            <person name="Wu Y.-H."/>
            <person name="Cheng H."/>
            <person name="Jin X.-B."/>
            <person name="Wang C.-S."/>
            <person name="Xu X.-W."/>
        </authorList>
    </citation>
    <scope>NUCLEOTIDE SEQUENCE [LARGE SCALE GENOMIC DNA]</scope>
    <source>
        <strain evidence="2 3">JCM 12483</strain>
    </source>
</reference>
<proteinExistence type="predicted"/>
<organism evidence="2 3">
    <name type="scientific">Pseudoalteromonas byunsanensis</name>
    <dbReference type="NCBI Taxonomy" id="327939"/>
    <lineage>
        <taxon>Bacteria</taxon>
        <taxon>Pseudomonadati</taxon>
        <taxon>Pseudomonadota</taxon>
        <taxon>Gammaproteobacteria</taxon>
        <taxon>Alteromonadales</taxon>
        <taxon>Pseudoalteromonadaceae</taxon>
        <taxon>Pseudoalteromonas</taxon>
    </lineage>
</organism>
<dbReference type="RefSeq" id="WP_070992067.1">
    <property type="nucleotide sequence ID" value="NZ_CBCSHD010000005.1"/>
</dbReference>
<evidence type="ECO:0000259" key="1">
    <source>
        <dbReference type="Pfam" id="PF06056"/>
    </source>
</evidence>
<dbReference type="Gene3D" id="1.10.10.60">
    <property type="entry name" value="Homeodomain-like"/>
    <property type="match status" value="1"/>
</dbReference>
<dbReference type="EMBL" id="MNAN01000031">
    <property type="protein sequence ID" value="OHU95334.1"/>
    <property type="molecule type" value="Genomic_DNA"/>
</dbReference>
<dbReference type="AlphaFoldDB" id="A0A1S1N788"/>
<dbReference type="Pfam" id="PF06056">
    <property type="entry name" value="Terminase_5"/>
    <property type="match status" value="1"/>
</dbReference>
<feature type="domain" description="Terminase ATPase subunit N-terminal" evidence="1">
    <location>
        <begin position="29"/>
        <end position="53"/>
    </location>
</feature>
<dbReference type="InterPro" id="IPR010332">
    <property type="entry name" value="ATPase_terminase-su_N"/>
</dbReference>
<name>A0A1S1N788_9GAMM</name>
<gene>
    <name evidence="2" type="ORF">BIW53_11505</name>
</gene>
<keyword evidence="3" id="KW-1185">Reference proteome</keyword>
<accession>A0A1S1N788</accession>
<protein>
    <recommendedName>
        <fullName evidence="1">Terminase ATPase subunit N-terminal domain-containing protein</fullName>
    </recommendedName>
</protein>
<evidence type="ECO:0000313" key="3">
    <source>
        <dbReference type="Proteomes" id="UP000180253"/>
    </source>
</evidence>
<dbReference type="OrthoDB" id="6401809at2"/>
<sequence length="67" mass="7510">MFFSGIQNTINAELFSNMPIKDQNTSLQNLYDKGYSVPEISKKIGIQSGTIYKRIDAHRGRKGLFAG</sequence>
<evidence type="ECO:0000313" key="2">
    <source>
        <dbReference type="EMBL" id="OHU95334.1"/>
    </source>
</evidence>
<comment type="caution">
    <text evidence="2">The sequence shown here is derived from an EMBL/GenBank/DDBJ whole genome shotgun (WGS) entry which is preliminary data.</text>
</comment>